<dbReference type="Proteomes" id="UP000799770">
    <property type="component" value="Unassembled WGS sequence"/>
</dbReference>
<feature type="chain" id="PRO_5025347725" description="Beta/gamma crystallin 'Greek key' domain-containing protein" evidence="1">
    <location>
        <begin position="22"/>
        <end position="139"/>
    </location>
</feature>
<reference evidence="2" key="1">
    <citation type="journal article" date="2020" name="Stud. Mycol.">
        <title>101 Dothideomycetes genomes: a test case for predicting lifestyles and emergence of pathogens.</title>
        <authorList>
            <person name="Haridas S."/>
            <person name="Albert R."/>
            <person name="Binder M."/>
            <person name="Bloem J."/>
            <person name="Labutti K."/>
            <person name="Salamov A."/>
            <person name="Andreopoulos B."/>
            <person name="Baker S."/>
            <person name="Barry K."/>
            <person name="Bills G."/>
            <person name="Bluhm B."/>
            <person name="Cannon C."/>
            <person name="Castanera R."/>
            <person name="Culley D."/>
            <person name="Daum C."/>
            <person name="Ezra D."/>
            <person name="Gonzalez J."/>
            <person name="Henrissat B."/>
            <person name="Kuo A."/>
            <person name="Liang C."/>
            <person name="Lipzen A."/>
            <person name="Lutzoni F."/>
            <person name="Magnuson J."/>
            <person name="Mondo S."/>
            <person name="Nolan M."/>
            <person name="Ohm R."/>
            <person name="Pangilinan J."/>
            <person name="Park H.-J."/>
            <person name="Ramirez L."/>
            <person name="Alfaro M."/>
            <person name="Sun H."/>
            <person name="Tritt A."/>
            <person name="Yoshinaga Y."/>
            <person name="Zwiers L.-H."/>
            <person name="Turgeon B."/>
            <person name="Goodwin S."/>
            <person name="Spatafora J."/>
            <person name="Crous P."/>
            <person name="Grigoriev I."/>
        </authorList>
    </citation>
    <scope>NUCLEOTIDE SEQUENCE</scope>
    <source>
        <strain evidence="2">CBS 627.86</strain>
    </source>
</reference>
<evidence type="ECO:0000256" key="1">
    <source>
        <dbReference type="SAM" id="SignalP"/>
    </source>
</evidence>
<dbReference type="AlphaFoldDB" id="A0A6A5YPI9"/>
<protein>
    <recommendedName>
        <fullName evidence="4">Beta/gamma crystallin 'Greek key' domain-containing protein</fullName>
    </recommendedName>
</protein>
<dbReference type="OrthoDB" id="2910287at2759"/>
<sequence length="139" mass="15430">MRLIRLPVVLAGLSGFSFSTAILPSPPSQHVSPVISPRDNGNIGGLYMCTDIDFTGTCFYLIADIDQCYNMFPDWQVQLSSWGPDKTRNQKDAFFCTLFDQLGCTGKKVELGYPGTGDLSLFQMDNKGKSLSCRYQVPR</sequence>
<dbReference type="EMBL" id="ML977343">
    <property type="protein sequence ID" value="KAF2109149.1"/>
    <property type="molecule type" value="Genomic_DNA"/>
</dbReference>
<keyword evidence="3" id="KW-1185">Reference proteome</keyword>
<evidence type="ECO:0008006" key="4">
    <source>
        <dbReference type="Google" id="ProtNLM"/>
    </source>
</evidence>
<proteinExistence type="predicted"/>
<gene>
    <name evidence="2" type="ORF">BDV96DRAFT_585841</name>
</gene>
<name>A0A6A5YPI9_9PLEO</name>
<keyword evidence="1" id="KW-0732">Signal</keyword>
<organism evidence="2 3">
    <name type="scientific">Lophiotrema nucula</name>
    <dbReference type="NCBI Taxonomy" id="690887"/>
    <lineage>
        <taxon>Eukaryota</taxon>
        <taxon>Fungi</taxon>
        <taxon>Dikarya</taxon>
        <taxon>Ascomycota</taxon>
        <taxon>Pezizomycotina</taxon>
        <taxon>Dothideomycetes</taxon>
        <taxon>Pleosporomycetidae</taxon>
        <taxon>Pleosporales</taxon>
        <taxon>Lophiotremataceae</taxon>
        <taxon>Lophiotrema</taxon>
    </lineage>
</organism>
<evidence type="ECO:0000313" key="2">
    <source>
        <dbReference type="EMBL" id="KAF2109149.1"/>
    </source>
</evidence>
<accession>A0A6A5YPI9</accession>
<feature type="signal peptide" evidence="1">
    <location>
        <begin position="1"/>
        <end position="21"/>
    </location>
</feature>
<evidence type="ECO:0000313" key="3">
    <source>
        <dbReference type="Proteomes" id="UP000799770"/>
    </source>
</evidence>